<organism evidence="1 2">
    <name type="scientific">Pedobacter antarcticus 4BY</name>
    <dbReference type="NCBI Taxonomy" id="1358423"/>
    <lineage>
        <taxon>Bacteria</taxon>
        <taxon>Pseudomonadati</taxon>
        <taxon>Bacteroidota</taxon>
        <taxon>Sphingobacteriia</taxon>
        <taxon>Sphingobacteriales</taxon>
        <taxon>Sphingobacteriaceae</taxon>
        <taxon>Pedobacter</taxon>
    </lineage>
</organism>
<dbReference type="eggNOG" id="ENOG5032S82">
    <property type="taxonomic scope" value="Bacteria"/>
</dbReference>
<name>A0A081PKI2_9SPHI</name>
<dbReference type="OrthoDB" id="762777at2"/>
<protein>
    <recommendedName>
        <fullName evidence="3">DUF2971 domain-containing protein</fullName>
    </recommendedName>
</protein>
<dbReference type="RefSeq" id="WP_051759594.1">
    <property type="nucleotide sequence ID" value="NZ_JNFF01000019.1"/>
</dbReference>
<keyword evidence="2" id="KW-1185">Reference proteome</keyword>
<evidence type="ECO:0008006" key="3">
    <source>
        <dbReference type="Google" id="ProtNLM"/>
    </source>
</evidence>
<dbReference type="Pfam" id="PF11185">
    <property type="entry name" value="DUF2971"/>
    <property type="match status" value="1"/>
</dbReference>
<dbReference type="AlphaFoldDB" id="A0A081PKI2"/>
<gene>
    <name evidence="1" type="ORF">N180_02855</name>
</gene>
<proteinExistence type="predicted"/>
<accession>A0A081PKI2</accession>
<dbReference type="InterPro" id="IPR021352">
    <property type="entry name" value="DUF2971"/>
</dbReference>
<dbReference type="EMBL" id="JNFF01000019">
    <property type="protein sequence ID" value="KEQ31205.1"/>
    <property type="molecule type" value="Genomic_DNA"/>
</dbReference>
<sequence>MPYQEHESVITIPDETVIWRYMNKEKFELLLESNSLWFCRSDKFKDEHEGSLTKKDYQDYNEYIKLNHQFSKPFLKDKGDQYKNLPKYFGISCWHINEIENDGLWSHYAENRNGVVIKSTVGRLKECITDEENVYIGKVSYLDYEEEKIEFDNYFRHFFSKRNNFSYENELRALVFKQPPRITFPDMSVGPDYTQETITKGLNIKCNLNTLVSAVYASPSANTEDLEDINNVIAKYGDKYNFTAMPSAMSSKPLR</sequence>
<dbReference type="Proteomes" id="UP000028007">
    <property type="component" value="Unassembled WGS sequence"/>
</dbReference>
<evidence type="ECO:0000313" key="2">
    <source>
        <dbReference type="Proteomes" id="UP000028007"/>
    </source>
</evidence>
<evidence type="ECO:0000313" key="1">
    <source>
        <dbReference type="EMBL" id="KEQ31205.1"/>
    </source>
</evidence>
<reference evidence="1 2" key="1">
    <citation type="journal article" date="1992" name="Int. J. Syst. Bacteriol.">
        <title>Sphingobacterium antarcticus sp. nov. a Psychrotrophic Bacterium from the Soils of Schirmacher Oasis, Antarctica.</title>
        <authorList>
            <person name="Shivaji S."/>
            <person name="Ray M.K."/>
            <person name="Rao N.S."/>
            <person name="Saiserr L."/>
            <person name="Jagannadham M.V."/>
            <person name="Kumar G.S."/>
            <person name="Reddy G."/>
            <person name="Bhargava P.M."/>
        </authorList>
    </citation>
    <scope>NUCLEOTIDE SEQUENCE [LARGE SCALE GENOMIC DNA]</scope>
    <source>
        <strain evidence="1 2">4BY</strain>
    </source>
</reference>
<comment type="caution">
    <text evidence="1">The sequence shown here is derived from an EMBL/GenBank/DDBJ whole genome shotgun (WGS) entry which is preliminary data.</text>
</comment>